<dbReference type="InterPro" id="IPR050351">
    <property type="entry name" value="BphY/WalK/GraS-like"/>
</dbReference>
<protein>
    <recommendedName>
        <fullName evidence="2">histidine kinase</fullName>
        <ecNumber evidence="2">2.7.13.3</ecNumber>
    </recommendedName>
</protein>
<dbReference type="InterPro" id="IPR003661">
    <property type="entry name" value="HisK_dim/P_dom"/>
</dbReference>
<dbReference type="InterPro" id="IPR003594">
    <property type="entry name" value="HATPase_dom"/>
</dbReference>
<dbReference type="Gene3D" id="3.30.565.10">
    <property type="entry name" value="Histidine kinase-like ATPase, C-terminal domain"/>
    <property type="match status" value="1"/>
</dbReference>
<dbReference type="KEGG" id="mrub:DEO27_015230"/>
<dbReference type="GO" id="GO:0000156">
    <property type="term" value="F:phosphorelay response regulator activity"/>
    <property type="evidence" value="ECO:0007669"/>
    <property type="project" value="TreeGrafter"/>
</dbReference>
<dbReference type="InterPro" id="IPR005467">
    <property type="entry name" value="His_kinase_dom"/>
</dbReference>
<dbReference type="RefSeq" id="WP_112573860.1">
    <property type="nucleotide sequence ID" value="NZ_CP043450.1"/>
</dbReference>
<evidence type="ECO:0000313" key="7">
    <source>
        <dbReference type="EMBL" id="QEM11319.1"/>
    </source>
</evidence>
<evidence type="ECO:0000313" key="8">
    <source>
        <dbReference type="Proteomes" id="UP000251402"/>
    </source>
</evidence>
<dbReference type="EMBL" id="CP043450">
    <property type="protein sequence ID" value="QEM11319.1"/>
    <property type="molecule type" value="Genomic_DNA"/>
</dbReference>
<accession>A0A5C1I0K0</accession>
<sequence length="398" mass="44451">MATLTATPQQLISANPQIAAFGNPDNFIEPVFPGQILNQYAFLVDISERVHTREMAITNVLATAGIGMWTYGIYSKKFHLCPVASSFLGMKGSSTFGLGVLMQKLVQWNQKHVLDTAKTACRMQQEFEAELHINTANGCYGRWLKITGKLYCSDGLAMKMMGTLTDITAAKQEELRKNDLMAFLNHELRTPLSTIKLYIQNTARVARMENNKSLEDKMLKADQQTVSMTQLINNFLTLSQVQDAKLSLQKSHFDLSELLEDVTTDMMVLYPDRKFKVKEAKEIWVTADYDKLVQVLVNYANNAVKFSPVKSVITLGCQMVSGEAIVTVQDKGRGIKEADQKLLFCRYSRIHHEKTGGAKGYGLGLYLSREIVESHGGAVGVNSEYGKGATFYFKLPVK</sequence>
<gene>
    <name evidence="7" type="ORF">DEO27_015230</name>
</gene>
<dbReference type="SUPFAM" id="SSF47384">
    <property type="entry name" value="Homodimeric domain of signal transducing histidine kinase"/>
    <property type="match status" value="1"/>
</dbReference>
<organism evidence="7 8">
    <name type="scientific">Mucilaginibacter rubeus</name>
    <dbReference type="NCBI Taxonomy" id="2027860"/>
    <lineage>
        <taxon>Bacteria</taxon>
        <taxon>Pseudomonadati</taxon>
        <taxon>Bacteroidota</taxon>
        <taxon>Sphingobacteriia</taxon>
        <taxon>Sphingobacteriales</taxon>
        <taxon>Sphingobacteriaceae</taxon>
        <taxon>Mucilaginibacter</taxon>
    </lineage>
</organism>
<proteinExistence type="predicted"/>
<dbReference type="SMART" id="SM00388">
    <property type="entry name" value="HisKA"/>
    <property type="match status" value="1"/>
</dbReference>
<name>A0A5C1I0K0_9SPHI</name>
<feature type="domain" description="Histidine kinase" evidence="6">
    <location>
        <begin position="183"/>
        <end position="398"/>
    </location>
</feature>
<dbReference type="SUPFAM" id="SSF55874">
    <property type="entry name" value="ATPase domain of HSP90 chaperone/DNA topoisomerase II/histidine kinase"/>
    <property type="match status" value="1"/>
</dbReference>
<evidence type="ECO:0000256" key="1">
    <source>
        <dbReference type="ARBA" id="ARBA00000085"/>
    </source>
</evidence>
<keyword evidence="4" id="KW-0808">Transferase</keyword>
<dbReference type="PROSITE" id="PS50109">
    <property type="entry name" value="HIS_KIN"/>
    <property type="match status" value="1"/>
</dbReference>
<keyword evidence="5 7" id="KW-0418">Kinase</keyword>
<evidence type="ECO:0000259" key="6">
    <source>
        <dbReference type="PROSITE" id="PS50109"/>
    </source>
</evidence>
<dbReference type="CDD" id="cd00082">
    <property type="entry name" value="HisKA"/>
    <property type="match status" value="1"/>
</dbReference>
<dbReference type="GO" id="GO:0007234">
    <property type="term" value="P:osmosensory signaling via phosphorelay pathway"/>
    <property type="evidence" value="ECO:0007669"/>
    <property type="project" value="TreeGrafter"/>
</dbReference>
<dbReference type="GO" id="GO:0000155">
    <property type="term" value="F:phosphorelay sensor kinase activity"/>
    <property type="evidence" value="ECO:0007669"/>
    <property type="project" value="InterPro"/>
</dbReference>
<dbReference type="GO" id="GO:0030295">
    <property type="term" value="F:protein kinase activator activity"/>
    <property type="evidence" value="ECO:0007669"/>
    <property type="project" value="TreeGrafter"/>
</dbReference>
<dbReference type="PANTHER" id="PTHR42878">
    <property type="entry name" value="TWO-COMPONENT HISTIDINE KINASE"/>
    <property type="match status" value="1"/>
</dbReference>
<dbReference type="SMART" id="SM00387">
    <property type="entry name" value="HATPase_c"/>
    <property type="match status" value="1"/>
</dbReference>
<evidence type="ECO:0000256" key="4">
    <source>
        <dbReference type="ARBA" id="ARBA00022679"/>
    </source>
</evidence>
<evidence type="ECO:0000256" key="3">
    <source>
        <dbReference type="ARBA" id="ARBA00022553"/>
    </source>
</evidence>
<dbReference type="Pfam" id="PF02518">
    <property type="entry name" value="HATPase_c"/>
    <property type="match status" value="1"/>
</dbReference>
<dbReference type="Gene3D" id="3.30.450.20">
    <property type="entry name" value="PAS domain"/>
    <property type="match status" value="1"/>
</dbReference>
<evidence type="ECO:0000256" key="5">
    <source>
        <dbReference type="ARBA" id="ARBA00022777"/>
    </source>
</evidence>
<keyword evidence="8" id="KW-1185">Reference proteome</keyword>
<dbReference type="EC" id="2.7.13.3" evidence="2"/>
<evidence type="ECO:0000256" key="2">
    <source>
        <dbReference type="ARBA" id="ARBA00012438"/>
    </source>
</evidence>
<dbReference type="OrthoDB" id="9781208at2"/>
<dbReference type="PANTHER" id="PTHR42878:SF12">
    <property type="entry name" value="SENSOR HISTIDINE KINASE YCBM"/>
    <property type="match status" value="1"/>
</dbReference>
<dbReference type="FunFam" id="3.30.565.10:FF:000006">
    <property type="entry name" value="Sensor histidine kinase WalK"/>
    <property type="match status" value="1"/>
</dbReference>
<dbReference type="InterPro" id="IPR004358">
    <property type="entry name" value="Sig_transdc_His_kin-like_C"/>
</dbReference>
<dbReference type="InterPro" id="IPR036890">
    <property type="entry name" value="HATPase_C_sf"/>
</dbReference>
<dbReference type="InterPro" id="IPR036097">
    <property type="entry name" value="HisK_dim/P_sf"/>
</dbReference>
<dbReference type="PRINTS" id="PR00344">
    <property type="entry name" value="BCTRLSENSOR"/>
</dbReference>
<dbReference type="AlphaFoldDB" id="A0A5C1I0K0"/>
<dbReference type="Pfam" id="PF00512">
    <property type="entry name" value="HisKA"/>
    <property type="match status" value="1"/>
</dbReference>
<reference evidence="7" key="1">
    <citation type="submission" date="2019-08" db="EMBL/GenBank/DDBJ databases">
        <title>Comparative genome analysis confer to the adaptation heavy metal polluted environment.</title>
        <authorList>
            <person name="Li Y."/>
        </authorList>
    </citation>
    <scope>NUCLEOTIDE SEQUENCE [LARGE SCALE GENOMIC DNA]</scope>
    <source>
        <strain evidence="7">P1</strain>
    </source>
</reference>
<keyword evidence="3" id="KW-0597">Phosphoprotein</keyword>
<comment type="catalytic activity">
    <reaction evidence="1">
        <text>ATP + protein L-histidine = ADP + protein N-phospho-L-histidine.</text>
        <dbReference type="EC" id="2.7.13.3"/>
    </reaction>
</comment>
<dbReference type="Gene3D" id="1.10.287.130">
    <property type="match status" value="1"/>
</dbReference>
<dbReference type="Proteomes" id="UP000251402">
    <property type="component" value="Chromosome"/>
</dbReference>